<keyword evidence="5 8" id="KW-1133">Transmembrane helix</keyword>
<evidence type="ECO:0000256" key="5">
    <source>
        <dbReference type="ARBA" id="ARBA00022989"/>
    </source>
</evidence>
<evidence type="ECO:0008006" key="11">
    <source>
        <dbReference type="Google" id="ProtNLM"/>
    </source>
</evidence>
<dbReference type="Proteomes" id="UP000822862">
    <property type="component" value="Chromosome"/>
</dbReference>
<reference evidence="9 10" key="1">
    <citation type="submission" date="2020-01" db="EMBL/GenBank/DDBJ databases">
        <authorList>
            <person name="Sixt B."/>
            <person name="Schulz F."/>
            <person name="Kostanjsek R."/>
            <person name="Koestlbacher S."/>
            <person name="Collingro A."/>
            <person name="Toenshoff E."/>
            <person name="Horn M."/>
        </authorList>
    </citation>
    <scope>NUCLEOTIDE SEQUENCE [LARGE SCALE GENOMIC DNA]</scope>
    <source>
        <strain evidence="9 10">15C</strain>
    </source>
</reference>
<protein>
    <recommendedName>
        <fullName evidence="11">Biopolymer transporter ExbD</fullName>
    </recommendedName>
</protein>
<comment type="subcellular location">
    <subcellularLocation>
        <location evidence="1">Cell membrane</location>
        <topology evidence="1">Single-pass membrane protein</topology>
    </subcellularLocation>
    <subcellularLocation>
        <location evidence="7">Cell membrane</location>
        <topology evidence="7">Single-pass type II membrane protein</topology>
    </subcellularLocation>
</comment>
<proteinExistence type="inferred from homology"/>
<evidence type="ECO:0000313" key="9">
    <source>
        <dbReference type="EMBL" id="QZA58776.1"/>
    </source>
</evidence>
<evidence type="ECO:0000256" key="8">
    <source>
        <dbReference type="SAM" id="Phobius"/>
    </source>
</evidence>
<evidence type="ECO:0000256" key="1">
    <source>
        <dbReference type="ARBA" id="ARBA00004162"/>
    </source>
</evidence>
<evidence type="ECO:0000256" key="6">
    <source>
        <dbReference type="ARBA" id="ARBA00023136"/>
    </source>
</evidence>
<comment type="similarity">
    <text evidence="2 7">Belongs to the ExbD/TolR family.</text>
</comment>
<keyword evidence="4 7" id="KW-0812">Transmembrane</keyword>
<name>A0ABX8YZH0_9BACT</name>
<keyword evidence="7" id="KW-0653">Protein transport</keyword>
<evidence type="ECO:0000256" key="3">
    <source>
        <dbReference type="ARBA" id="ARBA00022475"/>
    </source>
</evidence>
<evidence type="ECO:0000256" key="4">
    <source>
        <dbReference type="ARBA" id="ARBA00022692"/>
    </source>
</evidence>
<organism evidence="9 10">
    <name type="scientific">Candidatus Rhabdochlamydia porcellionis</name>
    <dbReference type="NCBI Taxonomy" id="225148"/>
    <lineage>
        <taxon>Bacteria</taxon>
        <taxon>Pseudomonadati</taxon>
        <taxon>Chlamydiota</taxon>
        <taxon>Chlamydiia</taxon>
        <taxon>Parachlamydiales</taxon>
        <taxon>Candidatus Rhabdochlamydiaceae</taxon>
        <taxon>Candidatus Rhabdochlamydia</taxon>
    </lineage>
</organism>
<keyword evidence="7" id="KW-0813">Transport</keyword>
<keyword evidence="6 8" id="KW-0472">Membrane</keyword>
<keyword evidence="10" id="KW-1185">Reference proteome</keyword>
<sequence length="150" mass="17406">MNLIPEEELKRYNHLNLAPMIDFLFLIVAVFAVIAVTRASLFDREISLVKVQTKTDAPIPQDNRYTVHLSINNKGEYKWITEFNEYLISCPLDVQLELKKQQELGLLPKDTLKTQVLLHIDKQAMWEPIVQLIFAVKQAGFQIHPVYESE</sequence>
<dbReference type="RefSeq" id="WP_194845639.1">
    <property type="nucleotide sequence ID" value="NZ_CP075585.1"/>
</dbReference>
<feature type="transmembrane region" description="Helical" evidence="8">
    <location>
        <begin position="20"/>
        <end position="41"/>
    </location>
</feature>
<dbReference type="InterPro" id="IPR003400">
    <property type="entry name" value="ExbD"/>
</dbReference>
<gene>
    <name evidence="9" type="ORF">RHAB15C_0000655</name>
</gene>
<dbReference type="EMBL" id="CP075585">
    <property type="protein sequence ID" value="QZA58776.1"/>
    <property type="molecule type" value="Genomic_DNA"/>
</dbReference>
<evidence type="ECO:0000256" key="7">
    <source>
        <dbReference type="RuleBase" id="RU003879"/>
    </source>
</evidence>
<evidence type="ECO:0000313" key="10">
    <source>
        <dbReference type="Proteomes" id="UP000822862"/>
    </source>
</evidence>
<accession>A0ABX8YZH0</accession>
<reference evidence="9 10" key="2">
    <citation type="submission" date="2021-05" db="EMBL/GenBank/DDBJ databases">
        <title>Ecology and evolution of chlamydial symbionts of arthropods.</title>
        <authorList>
            <person name="Halter T."/>
            <person name="Sixt B.S."/>
            <person name="Toenshoff E.R."/>
            <person name="Koestlbacher S."/>
            <person name="Schulz F."/>
            <person name="Kostanjsek R."/>
            <person name="Collingro A."/>
            <person name="Hendrickx F."/>
            <person name="Horn M."/>
        </authorList>
    </citation>
    <scope>NUCLEOTIDE SEQUENCE [LARGE SCALE GENOMIC DNA]</scope>
    <source>
        <strain evidence="9 10">15C</strain>
    </source>
</reference>
<keyword evidence="3" id="KW-1003">Cell membrane</keyword>
<dbReference type="Pfam" id="PF02472">
    <property type="entry name" value="ExbD"/>
    <property type="match status" value="1"/>
</dbReference>
<evidence type="ECO:0000256" key="2">
    <source>
        <dbReference type="ARBA" id="ARBA00005811"/>
    </source>
</evidence>